<name>A0A2S0P7V2_9NEIS</name>
<dbReference type="InterPro" id="IPR027417">
    <property type="entry name" value="P-loop_NTPase"/>
</dbReference>
<keyword evidence="6 11" id="KW-0808">Transferase</keyword>
<evidence type="ECO:0000256" key="5">
    <source>
        <dbReference type="ARBA" id="ARBA00022490"/>
    </source>
</evidence>
<dbReference type="InterPro" id="IPR020590">
    <property type="entry name" value="Guanylate_kinase_CS"/>
</dbReference>
<dbReference type="PANTHER" id="PTHR23117:SF13">
    <property type="entry name" value="GUANYLATE KINASE"/>
    <property type="match status" value="1"/>
</dbReference>
<evidence type="ECO:0000256" key="4">
    <source>
        <dbReference type="ARBA" id="ARBA00016296"/>
    </source>
</evidence>
<dbReference type="CDD" id="cd00071">
    <property type="entry name" value="GMPK"/>
    <property type="match status" value="1"/>
</dbReference>
<dbReference type="FunFam" id="3.30.63.10:FF:000002">
    <property type="entry name" value="Guanylate kinase 1"/>
    <property type="match status" value="1"/>
</dbReference>
<dbReference type="EC" id="2.7.4.8" evidence="3 11"/>
<evidence type="ECO:0000256" key="3">
    <source>
        <dbReference type="ARBA" id="ARBA00012961"/>
    </source>
</evidence>
<dbReference type="InterPro" id="IPR017665">
    <property type="entry name" value="Guanylate_kinase"/>
</dbReference>
<evidence type="ECO:0000256" key="10">
    <source>
        <dbReference type="ARBA" id="ARBA00030128"/>
    </source>
</evidence>
<dbReference type="OrthoDB" id="9808150at2"/>
<comment type="catalytic activity">
    <reaction evidence="11">
        <text>GMP + ATP = GDP + ADP</text>
        <dbReference type="Rhea" id="RHEA:20780"/>
        <dbReference type="ChEBI" id="CHEBI:30616"/>
        <dbReference type="ChEBI" id="CHEBI:58115"/>
        <dbReference type="ChEBI" id="CHEBI:58189"/>
        <dbReference type="ChEBI" id="CHEBI:456216"/>
        <dbReference type="EC" id="2.7.4.8"/>
    </reaction>
</comment>
<dbReference type="InterPro" id="IPR008145">
    <property type="entry name" value="GK/Ca_channel_bsu"/>
</dbReference>
<accession>A0A2S0P7V2</accession>
<dbReference type="HAMAP" id="MF_00328">
    <property type="entry name" value="Guanylate_kinase"/>
    <property type="match status" value="1"/>
</dbReference>
<evidence type="ECO:0000256" key="7">
    <source>
        <dbReference type="ARBA" id="ARBA00022741"/>
    </source>
</evidence>
<dbReference type="NCBIfam" id="TIGR03263">
    <property type="entry name" value="guanyl_kin"/>
    <property type="match status" value="1"/>
</dbReference>
<reference evidence="13 14" key="1">
    <citation type="submission" date="2018-04" db="EMBL/GenBank/DDBJ databases">
        <title>Denitrifier Microvirgula.</title>
        <authorList>
            <person name="Anderson E."/>
            <person name="Jang J."/>
            <person name="Ishii S."/>
        </authorList>
    </citation>
    <scope>NUCLEOTIDE SEQUENCE [LARGE SCALE GENOMIC DNA]</scope>
    <source>
        <strain evidence="13 14">BE2.4</strain>
    </source>
</reference>
<sequence>MQSGNIFIVTAPSGAGKTTLVAALLAADKQVQLSVSYTTRAPRDGETHGRHYHFVDRATFESMIDRGDFLEYAEVYGNYYGTSETWIREQLSTGRDILLEIDWQGAQQVRRTFPEAIGIFILPPSVEVLEHRLRGRGKDDEATMQKRLAAARSEIDHVAEFDYVVVNEELDEAVRDLVSVVRAERLTQLQQMERRGRQIAAMQSLD</sequence>
<dbReference type="InterPro" id="IPR008144">
    <property type="entry name" value="Guanylate_kin-like_dom"/>
</dbReference>
<dbReference type="Pfam" id="PF00625">
    <property type="entry name" value="Guanylate_kin"/>
    <property type="match status" value="1"/>
</dbReference>
<dbReference type="Proteomes" id="UP000244173">
    <property type="component" value="Chromosome"/>
</dbReference>
<protein>
    <recommendedName>
        <fullName evidence="4 11">Guanylate kinase</fullName>
        <ecNumber evidence="3 11">2.7.4.8</ecNumber>
    </recommendedName>
    <alternativeName>
        <fullName evidence="10 11">GMP kinase</fullName>
    </alternativeName>
</protein>
<evidence type="ECO:0000259" key="12">
    <source>
        <dbReference type="PROSITE" id="PS50052"/>
    </source>
</evidence>
<keyword evidence="5 11" id="KW-0963">Cytoplasm</keyword>
<evidence type="ECO:0000313" key="13">
    <source>
        <dbReference type="EMBL" id="AVY93367.1"/>
    </source>
</evidence>
<comment type="function">
    <text evidence="11">Essential for recycling GMP and indirectly, cGMP.</text>
</comment>
<dbReference type="PROSITE" id="PS00856">
    <property type="entry name" value="GUANYLATE_KINASE_1"/>
    <property type="match status" value="1"/>
</dbReference>
<keyword evidence="14" id="KW-1185">Reference proteome</keyword>
<dbReference type="PANTHER" id="PTHR23117">
    <property type="entry name" value="GUANYLATE KINASE-RELATED"/>
    <property type="match status" value="1"/>
</dbReference>
<dbReference type="STRING" id="1122240.GCA_000620105_00618"/>
<gene>
    <name evidence="11" type="primary">gmk</name>
    <name evidence="13" type="ORF">DAI18_04385</name>
</gene>
<proteinExistence type="inferred from homology"/>
<dbReference type="SMART" id="SM00072">
    <property type="entry name" value="GuKc"/>
    <property type="match status" value="1"/>
</dbReference>
<evidence type="ECO:0000256" key="6">
    <source>
        <dbReference type="ARBA" id="ARBA00022679"/>
    </source>
</evidence>
<dbReference type="GO" id="GO:0005829">
    <property type="term" value="C:cytosol"/>
    <property type="evidence" value="ECO:0007669"/>
    <property type="project" value="TreeGrafter"/>
</dbReference>
<dbReference type="SUPFAM" id="SSF52540">
    <property type="entry name" value="P-loop containing nucleoside triphosphate hydrolases"/>
    <property type="match status" value="1"/>
</dbReference>
<feature type="binding site" evidence="11">
    <location>
        <begin position="11"/>
        <end position="18"/>
    </location>
    <ligand>
        <name>ATP</name>
        <dbReference type="ChEBI" id="CHEBI:30616"/>
    </ligand>
</feature>
<evidence type="ECO:0000256" key="11">
    <source>
        <dbReference type="HAMAP-Rule" id="MF_00328"/>
    </source>
</evidence>
<comment type="subcellular location">
    <subcellularLocation>
        <location evidence="1 11">Cytoplasm</location>
    </subcellularLocation>
</comment>
<keyword evidence="9 11" id="KW-0067">ATP-binding</keyword>
<dbReference type="Gene3D" id="3.30.63.10">
    <property type="entry name" value="Guanylate Kinase phosphate binding domain"/>
    <property type="match status" value="1"/>
</dbReference>
<evidence type="ECO:0000256" key="2">
    <source>
        <dbReference type="ARBA" id="ARBA00005790"/>
    </source>
</evidence>
<dbReference type="RefSeq" id="WP_107888821.1">
    <property type="nucleotide sequence ID" value="NZ_CALFSO010000071.1"/>
</dbReference>
<evidence type="ECO:0000256" key="1">
    <source>
        <dbReference type="ARBA" id="ARBA00004496"/>
    </source>
</evidence>
<evidence type="ECO:0000256" key="8">
    <source>
        <dbReference type="ARBA" id="ARBA00022777"/>
    </source>
</evidence>
<dbReference type="PROSITE" id="PS50052">
    <property type="entry name" value="GUANYLATE_KINASE_2"/>
    <property type="match status" value="1"/>
</dbReference>
<dbReference type="GO" id="GO:0005524">
    <property type="term" value="F:ATP binding"/>
    <property type="evidence" value="ECO:0007669"/>
    <property type="project" value="UniProtKB-UniRule"/>
</dbReference>
<evidence type="ECO:0000313" key="14">
    <source>
        <dbReference type="Proteomes" id="UP000244173"/>
    </source>
</evidence>
<keyword evidence="8 11" id="KW-0418">Kinase</keyword>
<dbReference type="KEGG" id="maer:DAI18_04385"/>
<dbReference type="GO" id="GO:0004385">
    <property type="term" value="F:GMP kinase activity"/>
    <property type="evidence" value="ECO:0007669"/>
    <property type="project" value="UniProtKB-UniRule"/>
</dbReference>
<comment type="similarity">
    <text evidence="2 11">Belongs to the guanylate kinase family.</text>
</comment>
<dbReference type="FunFam" id="3.40.50.300:FF:000084">
    <property type="entry name" value="Guanylate kinase"/>
    <property type="match status" value="1"/>
</dbReference>
<keyword evidence="7 11" id="KW-0547">Nucleotide-binding</keyword>
<dbReference type="Gene3D" id="3.40.50.300">
    <property type="entry name" value="P-loop containing nucleotide triphosphate hydrolases"/>
    <property type="match status" value="1"/>
</dbReference>
<organism evidence="13 14">
    <name type="scientific">Microvirgula aerodenitrificans</name>
    <dbReference type="NCBI Taxonomy" id="57480"/>
    <lineage>
        <taxon>Bacteria</taxon>
        <taxon>Pseudomonadati</taxon>
        <taxon>Pseudomonadota</taxon>
        <taxon>Betaproteobacteria</taxon>
        <taxon>Neisseriales</taxon>
        <taxon>Aquaspirillaceae</taxon>
        <taxon>Microvirgula</taxon>
    </lineage>
</organism>
<dbReference type="AlphaFoldDB" id="A0A2S0P7V2"/>
<dbReference type="EMBL" id="CP028519">
    <property type="protein sequence ID" value="AVY93367.1"/>
    <property type="molecule type" value="Genomic_DNA"/>
</dbReference>
<evidence type="ECO:0000256" key="9">
    <source>
        <dbReference type="ARBA" id="ARBA00022840"/>
    </source>
</evidence>
<feature type="domain" description="Guanylate kinase-like" evidence="12">
    <location>
        <begin position="4"/>
        <end position="182"/>
    </location>
</feature>